<reference evidence="1" key="2">
    <citation type="journal article" date="2015" name="Fish Shellfish Immunol.">
        <title>Early steps in the European eel (Anguilla anguilla)-Vibrio vulnificus interaction in the gills: Role of the RtxA13 toxin.</title>
        <authorList>
            <person name="Callol A."/>
            <person name="Pajuelo D."/>
            <person name="Ebbesson L."/>
            <person name="Teles M."/>
            <person name="MacKenzie S."/>
            <person name="Amaro C."/>
        </authorList>
    </citation>
    <scope>NUCLEOTIDE SEQUENCE</scope>
</reference>
<dbReference type="EMBL" id="GBXM01021990">
    <property type="protein sequence ID" value="JAH86587.1"/>
    <property type="molecule type" value="Transcribed_RNA"/>
</dbReference>
<proteinExistence type="predicted"/>
<evidence type="ECO:0000313" key="1">
    <source>
        <dbReference type="EMBL" id="JAH86587.1"/>
    </source>
</evidence>
<organism evidence="1">
    <name type="scientific">Anguilla anguilla</name>
    <name type="common">European freshwater eel</name>
    <name type="synonym">Muraena anguilla</name>
    <dbReference type="NCBI Taxonomy" id="7936"/>
    <lineage>
        <taxon>Eukaryota</taxon>
        <taxon>Metazoa</taxon>
        <taxon>Chordata</taxon>
        <taxon>Craniata</taxon>
        <taxon>Vertebrata</taxon>
        <taxon>Euteleostomi</taxon>
        <taxon>Actinopterygii</taxon>
        <taxon>Neopterygii</taxon>
        <taxon>Teleostei</taxon>
        <taxon>Anguilliformes</taxon>
        <taxon>Anguillidae</taxon>
        <taxon>Anguilla</taxon>
    </lineage>
</organism>
<sequence length="35" mass="3635">MICQLGCDSVMAFAANNAIARYTDNGQCVSLAAIV</sequence>
<protein>
    <submittedName>
        <fullName evidence="1">Uncharacterized protein</fullName>
    </submittedName>
</protein>
<dbReference type="AlphaFoldDB" id="A0A0E9W897"/>
<reference evidence="1" key="1">
    <citation type="submission" date="2014-11" db="EMBL/GenBank/DDBJ databases">
        <authorList>
            <person name="Amaro Gonzalez C."/>
        </authorList>
    </citation>
    <scope>NUCLEOTIDE SEQUENCE</scope>
</reference>
<accession>A0A0E9W897</accession>
<name>A0A0E9W897_ANGAN</name>